<dbReference type="PROSITE" id="PS50294">
    <property type="entry name" value="WD_REPEATS_REGION"/>
    <property type="match status" value="2"/>
</dbReference>
<dbReference type="PANTHER" id="PTHR44133:SF2">
    <property type="entry name" value="CLEAVAGE STIMULATION FACTOR SUBUNIT 1"/>
    <property type="match status" value="1"/>
</dbReference>
<evidence type="ECO:0000256" key="6">
    <source>
        <dbReference type="ARBA" id="ARBA00029851"/>
    </source>
</evidence>
<feature type="compositionally biased region" description="Basic and acidic residues" evidence="8">
    <location>
        <begin position="32"/>
        <end position="44"/>
    </location>
</feature>
<dbReference type="InterPro" id="IPR036322">
    <property type="entry name" value="WD40_repeat_dom_sf"/>
</dbReference>
<reference evidence="10 11" key="1">
    <citation type="submission" date="2017-03" db="EMBL/GenBank/DDBJ databases">
        <title>Genome Survey of Euroglyphus maynei.</title>
        <authorList>
            <person name="Arlian L.G."/>
            <person name="Morgan M.S."/>
            <person name="Rider S.D."/>
        </authorList>
    </citation>
    <scope>NUCLEOTIDE SEQUENCE [LARGE SCALE GENOMIC DNA]</scope>
    <source>
        <strain evidence="10">Arlian Lab</strain>
        <tissue evidence="10">Whole body</tissue>
    </source>
</reference>
<keyword evidence="3" id="KW-0507">mRNA processing</keyword>
<dbReference type="PRINTS" id="PR00320">
    <property type="entry name" value="GPROTEINBRPT"/>
</dbReference>
<protein>
    <recommendedName>
        <fullName evidence="6">Cleavage stimulation factor 50 kDa subunit</fullName>
    </recommendedName>
</protein>
<dbReference type="Pfam" id="PF00400">
    <property type="entry name" value="WD40"/>
    <property type="match status" value="5"/>
</dbReference>
<feature type="region of interest" description="Disordered" evidence="8">
    <location>
        <begin position="1"/>
        <end position="44"/>
    </location>
</feature>
<dbReference type="InterPro" id="IPR020472">
    <property type="entry name" value="WD40_PAC1"/>
</dbReference>
<dbReference type="InterPro" id="IPR001680">
    <property type="entry name" value="WD40_rpt"/>
</dbReference>
<dbReference type="Gene3D" id="2.130.10.10">
    <property type="entry name" value="YVTN repeat-like/Quinoprotein amine dehydrogenase"/>
    <property type="match status" value="1"/>
</dbReference>
<dbReference type="InterPro" id="IPR019775">
    <property type="entry name" value="WD40_repeat_CS"/>
</dbReference>
<keyword evidence="5" id="KW-0539">Nucleus</keyword>
<accession>A0A1Y3BKL6</accession>
<organism evidence="10 11">
    <name type="scientific">Euroglyphus maynei</name>
    <name type="common">Mayne's house dust mite</name>
    <dbReference type="NCBI Taxonomy" id="6958"/>
    <lineage>
        <taxon>Eukaryota</taxon>
        <taxon>Metazoa</taxon>
        <taxon>Ecdysozoa</taxon>
        <taxon>Arthropoda</taxon>
        <taxon>Chelicerata</taxon>
        <taxon>Arachnida</taxon>
        <taxon>Acari</taxon>
        <taxon>Acariformes</taxon>
        <taxon>Sarcoptiformes</taxon>
        <taxon>Astigmata</taxon>
        <taxon>Psoroptidia</taxon>
        <taxon>Analgoidea</taxon>
        <taxon>Pyroglyphidae</taxon>
        <taxon>Pyroglyphinae</taxon>
        <taxon>Euroglyphus</taxon>
    </lineage>
</organism>
<dbReference type="OrthoDB" id="14421at2759"/>
<comment type="subcellular location">
    <subcellularLocation>
        <location evidence="1">Nucleus</location>
    </subcellularLocation>
</comment>
<dbReference type="AlphaFoldDB" id="A0A1Y3BKL6"/>
<evidence type="ECO:0000256" key="4">
    <source>
        <dbReference type="ARBA" id="ARBA00022737"/>
    </source>
</evidence>
<evidence type="ECO:0000256" key="3">
    <source>
        <dbReference type="ARBA" id="ARBA00022664"/>
    </source>
</evidence>
<gene>
    <name evidence="10" type="ORF">BLA29_000047</name>
</gene>
<dbReference type="Pfam" id="PF16699">
    <property type="entry name" value="CSTF1_dimer"/>
    <property type="match status" value="1"/>
</dbReference>
<evidence type="ECO:0000259" key="9">
    <source>
        <dbReference type="Pfam" id="PF16699"/>
    </source>
</evidence>
<evidence type="ECO:0000256" key="8">
    <source>
        <dbReference type="SAM" id="MobiDB-lite"/>
    </source>
</evidence>
<dbReference type="EMBL" id="MUJZ01018214">
    <property type="protein sequence ID" value="OTF80438.1"/>
    <property type="molecule type" value="Genomic_DNA"/>
</dbReference>
<dbReference type="GO" id="GO:0031124">
    <property type="term" value="P:mRNA 3'-end processing"/>
    <property type="evidence" value="ECO:0007669"/>
    <property type="project" value="InterPro"/>
</dbReference>
<evidence type="ECO:0000313" key="10">
    <source>
        <dbReference type="EMBL" id="OTF80438.1"/>
    </source>
</evidence>
<evidence type="ECO:0000256" key="1">
    <source>
        <dbReference type="ARBA" id="ARBA00004123"/>
    </source>
</evidence>
<feature type="compositionally biased region" description="Low complexity" evidence="8">
    <location>
        <begin position="1"/>
        <end position="29"/>
    </location>
</feature>
<feature type="domain" description="Cleavage stimulation factor subunit 1 dimerisation" evidence="9">
    <location>
        <begin position="49"/>
        <end position="97"/>
    </location>
</feature>
<feature type="repeat" description="WD" evidence="7">
    <location>
        <begin position="148"/>
        <end position="182"/>
    </location>
</feature>
<comment type="caution">
    <text evidence="10">The sequence shown here is derived from an EMBL/GenBank/DDBJ whole genome shotgun (WGS) entry which is preliminary data.</text>
</comment>
<evidence type="ECO:0000256" key="5">
    <source>
        <dbReference type="ARBA" id="ARBA00023242"/>
    </source>
</evidence>
<dbReference type="GO" id="GO:0005848">
    <property type="term" value="C:mRNA cleavage stimulating factor complex"/>
    <property type="evidence" value="ECO:0007669"/>
    <property type="project" value="InterPro"/>
</dbReference>
<keyword evidence="4" id="KW-0677">Repeat</keyword>
<evidence type="ECO:0000256" key="7">
    <source>
        <dbReference type="PROSITE-ProRule" id="PRU00221"/>
    </source>
</evidence>
<keyword evidence="11" id="KW-1185">Reference proteome</keyword>
<name>A0A1Y3BKL6_EURMA</name>
<dbReference type="InterPro" id="IPR015943">
    <property type="entry name" value="WD40/YVTN_repeat-like_dom_sf"/>
</dbReference>
<dbReference type="CDD" id="cd00200">
    <property type="entry name" value="WD40"/>
    <property type="match status" value="1"/>
</dbReference>
<dbReference type="PROSITE" id="PS00678">
    <property type="entry name" value="WD_REPEATS_1"/>
    <property type="match status" value="1"/>
</dbReference>
<feature type="region of interest" description="Disordered" evidence="8">
    <location>
        <begin position="568"/>
        <end position="595"/>
    </location>
</feature>
<dbReference type="Proteomes" id="UP000194236">
    <property type="component" value="Unassembled WGS sequence"/>
</dbReference>
<dbReference type="PROSITE" id="PS50082">
    <property type="entry name" value="WD_REPEATS_2"/>
    <property type="match status" value="4"/>
</dbReference>
<evidence type="ECO:0000256" key="2">
    <source>
        <dbReference type="ARBA" id="ARBA00022574"/>
    </source>
</evidence>
<dbReference type="FunFam" id="2.130.10.10:FF:001234">
    <property type="entry name" value="Predicted protein"/>
    <property type="match status" value="1"/>
</dbReference>
<evidence type="ECO:0000313" key="11">
    <source>
        <dbReference type="Proteomes" id="UP000194236"/>
    </source>
</evidence>
<dbReference type="SMART" id="SM00320">
    <property type="entry name" value="WD40"/>
    <property type="match status" value="5"/>
</dbReference>
<dbReference type="SUPFAM" id="SSF50978">
    <property type="entry name" value="WD40 repeat-like"/>
    <property type="match status" value="1"/>
</dbReference>
<dbReference type="GO" id="GO:0003723">
    <property type="term" value="F:RNA binding"/>
    <property type="evidence" value="ECO:0007669"/>
    <property type="project" value="TreeGrafter"/>
</dbReference>
<dbReference type="InterPro" id="IPR038184">
    <property type="entry name" value="CSTF1_dimer_sf"/>
</dbReference>
<feature type="repeat" description="WD" evidence="7">
    <location>
        <begin position="216"/>
        <end position="257"/>
    </location>
</feature>
<sequence>MFGEGNSNFQSSSSSSTTTNVASNGNGNNADHGPRPNEFHPGLNHDYRYRDQMYRLIISQLYYDGQAQLAKNLSGVMGIMDMCPPSDRLYQTVAHSLISAGEPPTRSSNNDSLYSSNLLTDGIDLDFETQRQPSASSLAPSSYETIYVTSHKGPCRAGCFNPNGQLLATGSVDASIKILDVERMLAKSFIPNNSGQNEPPQQQEHNSDTHPVIRTLYDHMEEVSCLVFHPRDQFLISGSHDMTIKVFDYTKPSVKRACKSIQESNTIRCMAIHPTGDYLLVGSQHPTIRLYHLPTFQSFISPVITDQHKGPITSISYAPNTKCYASSSKDGDIRIWDTVSNRCVCVLPRAHEGLEICSLQYSRNGKYLLSSGKDSMVKLWELSMSRCLIAYTGAGQNAQKHRTQAIFNHTEDFVMMPDEMSTSLCVWDARNAERQPLLALGHNQSVPLLLIGFLLLGMMIIVSKVKADEQGEFGFDEDDYGDPAVGDLKLQGINLKKVREKARNLLFKRYGIVNRAREFLRCLNIKILEQCPNELLECLKTDNPKICLESIACSGTRALECLHILPDKPDNEHHDDDDQDHSKDQTEKPNRRNRY</sequence>
<proteinExistence type="predicted"/>
<dbReference type="InterPro" id="IPR032028">
    <property type="entry name" value="CSTF1_dimer"/>
</dbReference>
<dbReference type="InterPro" id="IPR044633">
    <property type="entry name" value="CstF1-like"/>
</dbReference>
<feature type="repeat" description="WD" evidence="7">
    <location>
        <begin position="356"/>
        <end position="390"/>
    </location>
</feature>
<keyword evidence="2 7" id="KW-0853">WD repeat</keyword>
<dbReference type="Gene3D" id="1.20.960.50">
    <property type="entry name" value="Cleavage stimulation factor subunit 1, dimerisation domain"/>
    <property type="match status" value="1"/>
</dbReference>
<dbReference type="PANTHER" id="PTHR44133">
    <property type="entry name" value="CLEAVAGE STIMULATION FACTOR SUBUNIT 1"/>
    <property type="match status" value="1"/>
</dbReference>
<feature type="repeat" description="WD" evidence="7">
    <location>
        <begin position="305"/>
        <end position="346"/>
    </location>
</feature>